<dbReference type="AlphaFoldDB" id="A0A0E9U7P5"/>
<accession>A0A0E9U7P5</accession>
<evidence type="ECO:0000313" key="1">
    <source>
        <dbReference type="EMBL" id="JAH61200.1"/>
    </source>
</evidence>
<protein>
    <submittedName>
        <fullName evidence="1">Uncharacterized protein</fullName>
    </submittedName>
</protein>
<sequence>MYLVSYTLHEPVAFKIISMLSQTFPLGFIFS</sequence>
<name>A0A0E9U7P5_ANGAN</name>
<reference evidence="1" key="2">
    <citation type="journal article" date="2015" name="Fish Shellfish Immunol.">
        <title>Early steps in the European eel (Anguilla anguilla)-Vibrio vulnificus interaction in the gills: Role of the RtxA13 toxin.</title>
        <authorList>
            <person name="Callol A."/>
            <person name="Pajuelo D."/>
            <person name="Ebbesson L."/>
            <person name="Teles M."/>
            <person name="MacKenzie S."/>
            <person name="Amaro C."/>
        </authorList>
    </citation>
    <scope>NUCLEOTIDE SEQUENCE</scope>
</reference>
<dbReference type="EMBL" id="GBXM01047377">
    <property type="protein sequence ID" value="JAH61200.1"/>
    <property type="molecule type" value="Transcribed_RNA"/>
</dbReference>
<proteinExistence type="predicted"/>
<reference evidence="1" key="1">
    <citation type="submission" date="2014-11" db="EMBL/GenBank/DDBJ databases">
        <authorList>
            <person name="Amaro Gonzalez C."/>
        </authorList>
    </citation>
    <scope>NUCLEOTIDE SEQUENCE</scope>
</reference>
<organism evidence="1">
    <name type="scientific">Anguilla anguilla</name>
    <name type="common">European freshwater eel</name>
    <name type="synonym">Muraena anguilla</name>
    <dbReference type="NCBI Taxonomy" id="7936"/>
    <lineage>
        <taxon>Eukaryota</taxon>
        <taxon>Metazoa</taxon>
        <taxon>Chordata</taxon>
        <taxon>Craniata</taxon>
        <taxon>Vertebrata</taxon>
        <taxon>Euteleostomi</taxon>
        <taxon>Actinopterygii</taxon>
        <taxon>Neopterygii</taxon>
        <taxon>Teleostei</taxon>
        <taxon>Anguilliformes</taxon>
        <taxon>Anguillidae</taxon>
        <taxon>Anguilla</taxon>
    </lineage>
</organism>